<dbReference type="Gene3D" id="2.30.110.10">
    <property type="entry name" value="Electron Transport, Fmn-binding Protein, Chain A"/>
    <property type="match status" value="1"/>
</dbReference>
<reference evidence="1" key="1">
    <citation type="journal article" date="2015" name="Nature">
        <title>Complex archaea that bridge the gap between prokaryotes and eukaryotes.</title>
        <authorList>
            <person name="Spang A."/>
            <person name="Saw J.H."/>
            <person name="Jorgensen S.L."/>
            <person name="Zaremba-Niedzwiedzka K."/>
            <person name="Martijn J."/>
            <person name="Lind A.E."/>
            <person name="van Eijk R."/>
            <person name="Schleper C."/>
            <person name="Guy L."/>
            <person name="Ettema T.J."/>
        </authorList>
    </citation>
    <scope>NUCLEOTIDE SEQUENCE</scope>
</reference>
<accession>A0A0F8WFT4</accession>
<proteinExistence type="predicted"/>
<comment type="caution">
    <text evidence="1">The sequence shown here is derived from an EMBL/GenBank/DDBJ whole genome shotgun (WGS) entry which is preliminary data.</text>
</comment>
<evidence type="ECO:0000313" key="1">
    <source>
        <dbReference type="EMBL" id="KKK55702.1"/>
    </source>
</evidence>
<name>A0A0F8WFT4_9ZZZZ</name>
<dbReference type="EMBL" id="LAZR01065366">
    <property type="protein sequence ID" value="KKK55702.1"/>
    <property type="molecule type" value="Genomic_DNA"/>
</dbReference>
<dbReference type="InterPro" id="IPR012349">
    <property type="entry name" value="Split_barrel_FMN-bd"/>
</dbReference>
<sequence length="136" mass="15325">MSKIPGKIKEYLSNVDIVYVTTCDKDKVPHIAIAKDIRITNDGEYVVFKSWFCVKSLENLAYNSNVAVGTYNMQEKSGYQFIGKVVSKDVEAVLNGYAPELESIEAETPQEEYKLKIEVESILELHFGTHSDKSIV</sequence>
<protein>
    <submittedName>
        <fullName evidence="1">Uncharacterized protein</fullName>
    </submittedName>
</protein>
<gene>
    <name evidence="1" type="ORF">LCGC14_3071900</name>
</gene>
<organism evidence="1">
    <name type="scientific">marine sediment metagenome</name>
    <dbReference type="NCBI Taxonomy" id="412755"/>
    <lineage>
        <taxon>unclassified sequences</taxon>
        <taxon>metagenomes</taxon>
        <taxon>ecological metagenomes</taxon>
    </lineage>
</organism>
<dbReference type="SUPFAM" id="SSF50475">
    <property type="entry name" value="FMN-binding split barrel"/>
    <property type="match status" value="1"/>
</dbReference>
<dbReference type="AlphaFoldDB" id="A0A0F8WFT4"/>
<dbReference type="PANTHER" id="PTHR40660:SF1">
    <property type="entry name" value="5'-PHOSPHATE OXIDASE PUTATIVE DOMAIN-CONTAINING PROTEIN-RELATED"/>
    <property type="match status" value="1"/>
</dbReference>
<dbReference type="PANTHER" id="PTHR40660">
    <property type="entry name" value="5'-PHOSPHATE OXIDASE PUTATIVE DOMAIN-CONTAINING PROTEIN-RELATED"/>
    <property type="match status" value="1"/>
</dbReference>